<organism evidence="1 2">
    <name type="scientific">Massilia rubra</name>
    <dbReference type="NCBI Taxonomy" id="2607910"/>
    <lineage>
        <taxon>Bacteria</taxon>
        <taxon>Pseudomonadati</taxon>
        <taxon>Pseudomonadota</taxon>
        <taxon>Betaproteobacteria</taxon>
        <taxon>Burkholderiales</taxon>
        <taxon>Oxalobacteraceae</taxon>
        <taxon>Telluria group</taxon>
        <taxon>Massilia</taxon>
    </lineage>
</organism>
<comment type="caution">
    <text evidence="1">The sequence shown here is derived from an EMBL/GenBank/DDBJ whole genome shotgun (WGS) entry which is preliminary data.</text>
</comment>
<name>A0ABX0LZX0_9BURK</name>
<dbReference type="RefSeq" id="WP_167232749.1">
    <property type="nucleotide sequence ID" value="NZ_VUYU01000046.1"/>
</dbReference>
<protein>
    <submittedName>
        <fullName evidence="1">Uncharacterized protein</fullName>
    </submittedName>
</protein>
<gene>
    <name evidence="1" type="ORF">F0185_32800</name>
</gene>
<keyword evidence="2" id="KW-1185">Reference proteome</keyword>
<reference evidence="1 2" key="1">
    <citation type="submission" date="2019-09" db="EMBL/GenBank/DDBJ databases">
        <title>Taxonomy of Antarctic Massilia spp.: description of Massilia rubra sp. nov., Massilia aquatica sp. nov., Massilia mucilaginosa sp. nov., Massilia frigida sp. nov. isolated from streams, lakes and regoliths.</title>
        <authorList>
            <person name="Holochova P."/>
            <person name="Sedlacek I."/>
            <person name="Kralova S."/>
            <person name="Maslanova I."/>
            <person name="Busse H.-J."/>
            <person name="Stankova E."/>
            <person name="Vrbovska V."/>
            <person name="Kovarovic V."/>
            <person name="Bartak M."/>
            <person name="Svec P."/>
            <person name="Pantucek R."/>
        </authorList>
    </citation>
    <scope>NUCLEOTIDE SEQUENCE [LARGE SCALE GENOMIC DNA]</scope>
    <source>
        <strain evidence="1 2">CCM 8692</strain>
    </source>
</reference>
<sequence length="143" mass="15717">MTTNLKKFALIATVAHQLRDGNDELMFADGPDGKPDESKPMIAHMFGPGTKKFANAKAAQANRNMDRYKKKGKSDLSAEDQTKDTAEFLAAVTDRFENIEVNGLTDKALFMAVYSELEYCFIPAQLDKLLSDTANFTATSPTA</sequence>
<evidence type="ECO:0000313" key="2">
    <source>
        <dbReference type="Proteomes" id="UP000785613"/>
    </source>
</evidence>
<accession>A0ABX0LZX0</accession>
<evidence type="ECO:0000313" key="1">
    <source>
        <dbReference type="EMBL" id="NHZ38328.1"/>
    </source>
</evidence>
<proteinExistence type="predicted"/>
<dbReference type="EMBL" id="VUYU01000046">
    <property type="protein sequence ID" value="NHZ38328.1"/>
    <property type="molecule type" value="Genomic_DNA"/>
</dbReference>
<dbReference type="Proteomes" id="UP000785613">
    <property type="component" value="Unassembled WGS sequence"/>
</dbReference>